<evidence type="ECO:0000313" key="2">
    <source>
        <dbReference type="EMBL" id="HIV10412.1"/>
    </source>
</evidence>
<organism evidence="2 3">
    <name type="scientific">Candidatus Faeciplasma avium</name>
    <dbReference type="NCBI Taxonomy" id="2840798"/>
    <lineage>
        <taxon>Bacteria</taxon>
        <taxon>Bacillati</taxon>
        <taxon>Bacillota</taxon>
        <taxon>Clostridia</taxon>
        <taxon>Eubacteriales</taxon>
        <taxon>Oscillospiraceae</taxon>
        <taxon>Oscillospiraceae incertae sedis</taxon>
        <taxon>Candidatus Faeciplasma</taxon>
    </lineage>
</organism>
<dbReference type="EMBL" id="DVOL01000022">
    <property type="protein sequence ID" value="HIV10412.1"/>
    <property type="molecule type" value="Genomic_DNA"/>
</dbReference>
<keyword evidence="1" id="KW-0812">Transmembrane</keyword>
<accession>A0A9D1NPH3</accession>
<dbReference type="Proteomes" id="UP000823960">
    <property type="component" value="Unassembled WGS sequence"/>
</dbReference>
<comment type="caution">
    <text evidence="2">The sequence shown here is derived from an EMBL/GenBank/DDBJ whole genome shotgun (WGS) entry which is preliminary data.</text>
</comment>
<feature type="transmembrane region" description="Helical" evidence="1">
    <location>
        <begin position="16"/>
        <end position="35"/>
    </location>
</feature>
<keyword evidence="1" id="KW-1133">Transmembrane helix</keyword>
<reference evidence="2" key="2">
    <citation type="journal article" date="2021" name="PeerJ">
        <title>Extensive microbial diversity within the chicken gut microbiome revealed by metagenomics and culture.</title>
        <authorList>
            <person name="Gilroy R."/>
            <person name="Ravi A."/>
            <person name="Getino M."/>
            <person name="Pursley I."/>
            <person name="Horton D.L."/>
            <person name="Alikhan N.F."/>
            <person name="Baker D."/>
            <person name="Gharbi K."/>
            <person name="Hall N."/>
            <person name="Watson M."/>
            <person name="Adriaenssens E.M."/>
            <person name="Foster-Nyarko E."/>
            <person name="Jarju S."/>
            <person name="Secka A."/>
            <person name="Antonio M."/>
            <person name="Oren A."/>
            <person name="Chaudhuri R.R."/>
            <person name="La Ragione R."/>
            <person name="Hildebrand F."/>
            <person name="Pallen M.J."/>
        </authorList>
    </citation>
    <scope>NUCLEOTIDE SEQUENCE</scope>
    <source>
        <strain evidence="2">1370</strain>
    </source>
</reference>
<gene>
    <name evidence="2" type="ORF">IAD28_01790</name>
</gene>
<keyword evidence="1" id="KW-0472">Membrane</keyword>
<evidence type="ECO:0008006" key="4">
    <source>
        <dbReference type="Google" id="ProtNLM"/>
    </source>
</evidence>
<evidence type="ECO:0000313" key="3">
    <source>
        <dbReference type="Proteomes" id="UP000823960"/>
    </source>
</evidence>
<proteinExistence type="predicted"/>
<sequence length="376" mass="42268">MTKLKSTCRSFSLKELLTAVGISAFILIFFLWGIIEPDRETSTSERRTLAQLPALSLGTVLDGSFMSGYEDYSVDQFPVRDAFRRLKAITSFYILNQSDTNGIYLADGHASRLEYPLDYDSVDYAIGRIENIYSSYLKDTDAKVYLCVIPDKNYTLAKENGYPSLDYKELDSILSDRLGSFAEKIDISSLLTPEDYYSTDIHWRIERITDVAALLAEKMDAPFDGSQLSEVKLDTPFYGVYYGQSALPLPADSISYLTSPAIESATAYDYESAREIPIYNMELAVGRDPYEMYLNGSRSLITIESPNAAGDKELVIFRDSFGSSIAPILLESYSKITLVDIRYLQSSLVGRFVDFDSQDVLFLYSVPVLNNSETMK</sequence>
<reference evidence="2" key="1">
    <citation type="submission" date="2020-10" db="EMBL/GenBank/DDBJ databases">
        <authorList>
            <person name="Gilroy R."/>
        </authorList>
    </citation>
    <scope>NUCLEOTIDE SEQUENCE</scope>
    <source>
        <strain evidence="2">1370</strain>
    </source>
</reference>
<dbReference type="AlphaFoldDB" id="A0A9D1NPH3"/>
<evidence type="ECO:0000256" key="1">
    <source>
        <dbReference type="SAM" id="Phobius"/>
    </source>
</evidence>
<name>A0A9D1NPH3_9FIRM</name>
<protein>
    <recommendedName>
        <fullName evidence="4">AlgX/AlgJ SGNH hydrolase-like domain-containing protein</fullName>
    </recommendedName>
</protein>